<dbReference type="PANTHER" id="PTHR43317:SF1">
    <property type="entry name" value="THERMOSPERMINE SYNTHASE ACAULIS5"/>
    <property type="match status" value="1"/>
</dbReference>
<keyword evidence="2" id="KW-0812">Transmembrane</keyword>
<dbReference type="SUPFAM" id="SSF53335">
    <property type="entry name" value="S-adenosyl-L-methionine-dependent methyltransferases"/>
    <property type="match status" value="1"/>
</dbReference>
<feature type="transmembrane region" description="Helical" evidence="2">
    <location>
        <begin position="66"/>
        <end position="86"/>
    </location>
</feature>
<keyword evidence="1" id="KW-0620">Polyamine biosynthesis</keyword>
<feature type="transmembrane region" description="Helical" evidence="2">
    <location>
        <begin position="321"/>
        <end position="343"/>
    </location>
</feature>
<feature type="transmembrane region" description="Helical" evidence="2">
    <location>
        <begin position="415"/>
        <end position="435"/>
    </location>
</feature>
<dbReference type="EMBL" id="FNKP01000003">
    <property type="protein sequence ID" value="SDR50243.1"/>
    <property type="molecule type" value="Genomic_DNA"/>
</dbReference>
<feature type="transmembrane region" description="Helical" evidence="2">
    <location>
        <begin position="441"/>
        <end position="461"/>
    </location>
</feature>
<name>A0A1H1JJS0_9BURK</name>
<evidence type="ECO:0000256" key="2">
    <source>
        <dbReference type="SAM" id="Phobius"/>
    </source>
</evidence>
<keyword evidence="2" id="KW-0472">Membrane</keyword>
<feature type="transmembrane region" description="Helical" evidence="2">
    <location>
        <begin position="288"/>
        <end position="309"/>
    </location>
</feature>
<organism evidence="3 4">
    <name type="scientific">Paraburkholderia fungorum</name>
    <dbReference type="NCBI Taxonomy" id="134537"/>
    <lineage>
        <taxon>Bacteria</taxon>
        <taxon>Pseudomonadati</taxon>
        <taxon>Pseudomonadota</taxon>
        <taxon>Betaproteobacteria</taxon>
        <taxon>Burkholderiales</taxon>
        <taxon>Burkholderiaceae</taxon>
        <taxon>Paraburkholderia</taxon>
    </lineage>
</organism>
<feature type="transmembrane region" description="Helical" evidence="2">
    <location>
        <begin position="33"/>
        <end position="54"/>
    </location>
</feature>
<dbReference type="NCBIfam" id="NF037959">
    <property type="entry name" value="MFS_SpdSyn"/>
    <property type="match status" value="2"/>
</dbReference>
<keyword evidence="2" id="KW-1133">Transmembrane helix</keyword>
<dbReference type="GO" id="GO:0006596">
    <property type="term" value="P:polyamine biosynthetic process"/>
    <property type="evidence" value="ECO:0007669"/>
    <property type="project" value="UniProtKB-KW"/>
</dbReference>
<dbReference type="AlphaFoldDB" id="A0A1H1JJS0"/>
<dbReference type="Proteomes" id="UP000183487">
    <property type="component" value="Unassembled WGS sequence"/>
</dbReference>
<dbReference type="PANTHER" id="PTHR43317">
    <property type="entry name" value="THERMOSPERMINE SYNTHASE ACAULIS5"/>
    <property type="match status" value="1"/>
</dbReference>
<accession>A0A1H1JJS0</accession>
<feature type="transmembrane region" description="Helical" evidence="2">
    <location>
        <begin position="177"/>
        <end position="200"/>
    </location>
</feature>
<evidence type="ECO:0000313" key="4">
    <source>
        <dbReference type="Proteomes" id="UP000183487"/>
    </source>
</evidence>
<feature type="transmembrane region" description="Helical" evidence="2">
    <location>
        <begin position="256"/>
        <end position="276"/>
    </location>
</feature>
<keyword evidence="4" id="KW-1185">Reference proteome</keyword>
<reference evidence="4" key="1">
    <citation type="submission" date="2016-10" db="EMBL/GenBank/DDBJ databases">
        <authorList>
            <person name="Varghese N."/>
        </authorList>
    </citation>
    <scope>NUCLEOTIDE SEQUENCE [LARGE SCALE GENOMIC DNA]</scope>
    <source>
        <strain evidence="4">GAS106B</strain>
    </source>
</reference>
<feature type="transmembrane region" description="Helical" evidence="2">
    <location>
        <begin position="135"/>
        <end position="156"/>
    </location>
</feature>
<gene>
    <name evidence="3" type="ORF">SAMN05443245_6616</name>
</gene>
<proteinExistence type="predicted"/>
<feature type="transmembrane region" description="Helical" evidence="2">
    <location>
        <begin position="98"/>
        <end position="115"/>
    </location>
</feature>
<feature type="transmembrane region" description="Helical" evidence="2">
    <location>
        <begin position="363"/>
        <end position="394"/>
    </location>
</feature>
<dbReference type="RefSeq" id="WP_074771806.1">
    <property type="nucleotide sequence ID" value="NZ_FNKP01000003.1"/>
</dbReference>
<evidence type="ECO:0000256" key="1">
    <source>
        <dbReference type="ARBA" id="ARBA00023115"/>
    </source>
</evidence>
<protein>
    <submittedName>
        <fullName evidence="3">Spermidine synthase</fullName>
    </submittedName>
</protein>
<dbReference type="InterPro" id="IPR029063">
    <property type="entry name" value="SAM-dependent_MTases_sf"/>
</dbReference>
<feature type="transmembrane region" description="Helical" evidence="2">
    <location>
        <begin position="468"/>
        <end position="487"/>
    </location>
</feature>
<dbReference type="Gene3D" id="3.40.50.150">
    <property type="entry name" value="Vaccinia Virus protein VP39"/>
    <property type="match status" value="1"/>
</dbReference>
<sequence>MIDLGAAIKAERSTSRRGARAHSEALPAPALKLAWPALLLFASGSAALIYQVLWVRLLTLVVGIEVQAVTTGISAFFAGLALGGWIFGRLADRSARPLLLYAALEFGVLVLGIGATHALGHSAWVFARLQNSVGAFAWLLPFALVGVPAIAMGGTLPVLLRALGPSQRELGGAGGRLYAANTAGAIIGALLPAFLLIPLVGVKASAYTAAGLNALAALGAIWLARRAYASSTASVPSVARDEPAARTLADIGRARVAIALYAVAGGIALGYEVIWSQAIGQFISTRSFAFSIVLATYLLGLALGSAVAARYVSRVRDPSSVFGVLIALAGLTAFAGLACAGDSLMLAQRHTADFVLSLTGNLLASMCAGFAVAACAIVLVPTLLLGAAFPFALAMMTGGDRQKPAPALATHVGRLVAMNTVGGIAGTLFAGFVLIPSLGLIRSIGVLAIAASLIGLSATLSAQIVQKAAVAAGVCIAALAVVAVVAVPSNRLGLLLADAHRGDLVYYEESTGGTVAVLEQGPAAQRFRRLYIQGVSNSGDAMTSLRYMRLQALLPLIVHDGTPHSALVIGLGTGITGGALLAWPDLQKRVIAELLPAVVRASPAFAGNLNVSADPRADIRIADGRRELLSRTDRYDLMTLEPPPPSAAGVVNLYSTDFYRLAATRLNQRGIVAQWLPLATQNEQETRSLIQSFLQVFPYAALWTTEFHEMMLVGSLQPLTLDVPLIRARFAQPEVARALNEVGIASPEALLSTWIADRPALAYYAADARPVTDDDPRIEYAPWVNPAEFPSTLARLLALQMEPPLLNADTAFTSALRHERDTLHAFYRAGLDAYRGDRNAWAQEIRTVLGADDSNPYYRSVFGSAN</sequence>
<evidence type="ECO:0000313" key="3">
    <source>
        <dbReference type="EMBL" id="SDR50243.1"/>
    </source>
</evidence>
<feature type="transmembrane region" description="Helical" evidence="2">
    <location>
        <begin position="206"/>
        <end position="224"/>
    </location>
</feature>